<keyword evidence="2" id="KW-1185">Reference proteome</keyword>
<sequence length="168" mass="18729">MFLPFLVLVFFAGPVITAKVPVCTGLRYTGTFVSCETGKEFYSYGFDLSVSINPNNSTFPNKLRITNYENWSSDPDIIYPGAPIIFPTKGVSIQCSTINETCLLDFPNGSTQMLYPLMVNESLGYPQSNAAIFINNGNVFDAYYGGLLDPILGDRLGWNDRKFFTCFF</sequence>
<dbReference type="WBParaSite" id="PDA_v2.g17972.t1">
    <property type="protein sequence ID" value="PDA_v2.g17972.t1"/>
    <property type="gene ID" value="PDA_v2.g17972"/>
</dbReference>
<feature type="signal peptide" evidence="1">
    <location>
        <begin position="1"/>
        <end position="17"/>
    </location>
</feature>
<dbReference type="AlphaFoldDB" id="A0A914PPK5"/>
<keyword evidence="1" id="KW-0732">Signal</keyword>
<protein>
    <submittedName>
        <fullName evidence="3">Uncharacterized protein</fullName>
    </submittedName>
</protein>
<evidence type="ECO:0000256" key="1">
    <source>
        <dbReference type="SAM" id="SignalP"/>
    </source>
</evidence>
<organism evidence="2 3">
    <name type="scientific">Panagrolaimus davidi</name>
    <dbReference type="NCBI Taxonomy" id="227884"/>
    <lineage>
        <taxon>Eukaryota</taxon>
        <taxon>Metazoa</taxon>
        <taxon>Ecdysozoa</taxon>
        <taxon>Nematoda</taxon>
        <taxon>Chromadorea</taxon>
        <taxon>Rhabditida</taxon>
        <taxon>Tylenchina</taxon>
        <taxon>Panagrolaimomorpha</taxon>
        <taxon>Panagrolaimoidea</taxon>
        <taxon>Panagrolaimidae</taxon>
        <taxon>Panagrolaimus</taxon>
    </lineage>
</organism>
<dbReference type="Proteomes" id="UP000887578">
    <property type="component" value="Unplaced"/>
</dbReference>
<proteinExistence type="predicted"/>
<feature type="chain" id="PRO_5036880117" evidence="1">
    <location>
        <begin position="18"/>
        <end position="168"/>
    </location>
</feature>
<name>A0A914PPK5_9BILA</name>
<accession>A0A914PPK5</accession>
<reference evidence="3" key="1">
    <citation type="submission" date="2022-11" db="UniProtKB">
        <authorList>
            <consortium name="WormBaseParasite"/>
        </authorList>
    </citation>
    <scope>IDENTIFICATION</scope>
</reference>
<evidence type="ECO:0000313" key="2">
    <source>
        <dbReference type="Proteomes" id="UP000887578"/>
    </source>
</evidence>
<evidence type="ECO:0000313" key="3">
    <source>
        <dbReference type="WBParaSite" id="PDA_v2.g17972.t1"/>
    </source>
</evidence>